<protein>
    <submittedName>
        <fullName evidence="2">MBL fold metallo-hydrolase</fullName>
    </submittedName>
</protein>
<dbReference type="PANTHER" id="PTHR15032:SF36">
    <property type="entry name" value="METALLO-BETA-LACTAMASE DOMAIN-CONTAINING PROTEIN"/>
    <property type="match status" value="1"/>
</dbReference>
<evidence type="ECO:0000313" key="2">
    <source>
        <dbReference type="EMBL" id="MZP30205.1"/>
    </source>
</evidence>
<accession>A0A845L573</accession>
<keyword evidence="3" id="KW-1185">Reference proteome</keyword>
<dbReference type="PANTHER" id="PTHR15032">
    <property type="entry name" value="N-ACYL-PHOSPHATIDYLETHANOLAMINE-HYDROLYZING PHOSPHOLIPASE D"/>
    <property type="match status" value="1"/>
</dbReference>
<gene>
    <name evidence="2" type="ORF">GTO91_10840</name>
</gene>
<dbReference type="InterPro" id="IPR001279">
    <property type="entry name" value="Metallo-B-lactamas"/>
</dbReference>
<feature type="domain" description="Metallo-beta-lactamase" evidence="1">
    <location>
        <begin position="80"/>
        <end position="268"/>
    </location>
</feature>
<comment type="caution">
    <text evidence="2">The sequence shown here is derived from an EMBL/GenBank/DDBJ whole genome shotgun (WGS) entry which is preliminary data.</text>
</comment>
<sequence length="313" mass="34207">MKLITWGFWLAVFLAALLLLLLALDYPPILRVIARNLKYELSHPMGNAPHRLTLPLGHENDIYCGWVGHSTWIIEFEGVRLITDPVFSDRVALMRRRVASAINPENIDSLDGVLVTHAHVDHLDPKSLRQLPAGTPLLLPEGDDPLVAGIPLSLAPMRGYGTHRLKDVTVTAFASPHIGRRHSLSTPRETLLYLLQKNGRSIAFFGDTAFAPALAEAVRSACPGGVDAAFIPIAGYAPEAFHREHATPEEALQMALAMGARTIIPMHYETFILSQEPVDEPLRRLLAAAEEAGVSDRIRQTAVGGVLRLTGGQ</sequence>
<reference evidence="2 3" key="1">
    <citation type="submission" date="2020-01" db="EMBL/GenBank/DDBJ databases">
        <title>Whole-genome sequence of Heliobacterium undosum DSM 13378.</title>
        <authorList>
            <person name="Kyndt J.A."/>
            <person name="Meyer T.E."/>
        </authorList>
    </citation>
    <scope>NUCLEOTIDE SEQUENCE [LARGE SCALE GENOMIC DNA]</scope>
    <source>
        <strain evidence="2 3">DSM 13378</strain>
    </source>
</reference>
<evidence type="ECO:0000313" key="3">
    <source>
        <dbReference type="Proteomes" id="UP000463470"/>
    </source>
</evidence>
<proteinExistence type="predicted"/>
<name>A0A845L573_9FIRM</name>
<dbReference type="RefSeq" id="WP_161258728.1">
    <property type="nucleotide sequence ID" value="NZ_WXEY01000010.1"/>
</dbReference>
<dbReference type="SUPFAM" id="SSF56281">
    <property type="entry name" value="Metallo-hydrolase/oxidoreductase"/>
    <property type="match status" value="1"/>
</dbReference>
<keyword evidence="2" id="KW-0378">Hydrolase</keyword>
<dbReference type="OrthoDB" id="9805728at2"/>
<dbReference type="Gene3D" id="3.60.15.10">
    <property type="entry name" value="Ribonuclease Z/Hydroxyacylglutathione hydrolase-like"/>
    <property type="match status" value="1"/>
</dbReference>
<dbReference type="Proteomes" id="UP000463470">
    <property type="component" value="Unassembled WGS sequence"/>
</dbReference>
<dbReference type="InterPro" id="IPR036866">
    <property type="entry name" value="RibonucZ/Hydroxyglut_hydro"/>
</dbReference>
<dbReference type="AlphaFoldDB" id="A0A845L573"/>
<dbReference type="Pfam" id="PF12706">
    <property type="entry name" value="Lactamase_B_2"/>
    <property type="match status" value="1"/>
</dbReference>
<dbReference type="EMBL" id="WXEY01000010">
    <property type="protein sequence ID" value="MZP30205.1"/>
    <property type="molecule type" value="Genomic_DNA"/>
</dbReference>
<evidence type="ECO:0000259" key="1">
    <source>
        <dbReference type="Pfam" id="PF12706"/>
    </source>
</evidence>
<dbReference type="GO" id="GO:0005737">
    <property type="term" value="C:cytoplasm"/>
    <property type="evidence" value="ECO:0007669"/>
    <property type="project" value="TreeGrafter"/>
</dbReference>
<dbReference type="GO" id="GO:0016787">
    <property type="term" value="F:hydrolase activity"/>
    <property type="evidence" value="ECO:0007669"/>
    <property type="project" value="UniProtKB-KW"/>
</dbReference>
<organism evidence="2 3">
    <name type="scientific">Heliomicrobium undosum</name>
    <dbReference type="NCBI Taxonomy" id="121734"/>
    <lineage>
        <taxon>Bacteria</taxon>
        <taxon>Bacillati</taxon>
        <taxon>Bacillota</taxon>
        <taxon>Clostridia</taxon>
        <taxon>Eubacteriales</taxon>
        <taxon>Heliobacteriaceae</taxon>
        <taxon>Heliomicrobium</taxon>
    </lineage>
</organism>